<reference evidence="1 2" key="1">
    <citation type="submission" date="2019-03" db="EMBL/GenBank/DDBJ databases">
        <title>Genomic Encyclopedia of Type Strains, Phase III (KMG-III): the genomes of soil and plant-associated and newly described type strains.</title>
        <authorList>
            <person name="Whitman W."/>
        </authorList>
    </citation>
    <scope>NUCLEOTIDE SEQUENCE [LARGE SCALE GENOMIC DNA]</scope>
    <source>
        <strain evidence="1 2">CECT 8455</strain>
    </source>
</reference>
<name>A0A4R7D5Z2_9FLAO</name>
<dbReference type="AlphaFoldDB" id="A0A4R7D5Z2"/>
<dbReference type="EMBL" id="SNZW01000014">
    <property type="protein sequence ID" value="TDS15165.1"/>
    <property type="molecule type" value="Genomic_DNA"/>
</dbReference>
<proteinExistence type="predicted"/>
<dbReference type="GO" id="GO:0016740">
    <property type="term" value="F:transferase activity"/>
    <property type="evidence" value="ECO:0007669"/>
    <property type="project" value="UniProtKB-KW"/>
</dbReference>
<dbReference type="InterPro" id="IPR039470">
    <property type="entry name" value="Nuc_deoxyri_tr2"/>
</dbReference>
<dbReference type="Proteomes" id="UP000295274">
    <property type="component" value="Unassembled WGS sequence"/>
</dbReference>
<protein>
    <submittedName>
        <fullName evidence="1">Nucleoside 2-deoxyribosyltransferase-like protein</fullName>
    </submittedName>
</protein>
<keyword evidence="1" id="KW-0808">Transferase</keyword>
<evidence type="ECO:0000313" key="1">
    <source>
        <dbReference type="EMBL" id="TDS15165.1"/>
    </source>
</evidence>
<dbReference type="Pfam" id="PF15891">
    <property type="entry name" value="Nuc_deoxyri_tr2"/>
    <property type="match status" value="1"/>
</dbReference>
<keyword evidence="2" id="KW-1185">Reference proteome</keyword>
<gene>
    <name evidence="1" type="ORF">DFQ03_1804</name>
</gene>
<dbReference type="Gene3D" id="3.40.50.450">
    <property type="match status" value="1"/>
</dbReference>
<sequence>MYTPNDILPINKRNQRSIFLAGSMDPKQEGSWRTKAIAEFRAMDIFDPTNMNHDNLNSEQMKHHVTWELDALELSDIILLNFLPNAQSPISLVELGMYVTSNKLIVICPKEFYKSGYIHTLCEKYNTPIFNNITEAKTLLINSL</sequence>
<evidence type="ECO:0000313" key="2">
    <source>
        <dbReference type="Proteomes" id="UP000295274"/>
    </source>
</evidence>
<organism evidence="1 2">
    <name type="scientific">Maribacter caenipelagi</name>
    <dbReference type="NCBI Taxonomy" id="1447781"/>
    <lineage>
        <taxon>Bacteria</taxon>
        <taxon>Pseudomonadati</taxon>
        <taxon>Bacteroidota</taxon>
        <taxon>Flavobacteriia</taxon>
        <taxon>Flavobacteriales</taxon>
        <taxon>Flavobacteriaceae</taxon>
        <taxon>Maribacter</taxon>
    </lineage>
</organism>
<comment type="caution">
    <text evidence="1">The sequence shown here is derived from an EMBL/GenBank/DDBJ whole genome shotgun (WGS) entry which is preliminary data.</text>
</comment>
<accession>A0A4R7D5Z2</accession>